<dbReference type="AlphaFoldDB" id="A0AAV4UBT0"/>
<evidence type="ECO:0000256" key="1">
    <source>
        <dbReference type="SAM" id="MobiDB-lite"/>
    </source>
</evidence>
<feature type="region of interest" description="Disordered" evidence="1">
    <location>
        <begin position="21"/>
        <end position="58"/>
    </location>
</feature>
<comment type="caution">
    <text evidence="2">The sequence shown here is derived from an EMBL/GenBank/DDBJ whole genome shotgun (WGS) entry which is preliminary data.</text>
</comment>
<evidence type="ECO:0000313" key="3">
    <source>
        <dbReference type="Proteomes" id="UP001054945"/>
    </source>
</evidence>
<protein>
    <recommendedName>
        <fullName evidence="4">40S ribosomal protein S30</fullName>
    </recommendedName>
</protein>
<name>A0AAV4UBT0_CAEEX</name>
<dbReference type="Proteomes" id="UP001054945">
    <property type="component" value="Unassembled WGS sequence"/>
</dbReference>
<gene>
    <name evidence="2" type="ORF">CEXT_373101</name>
</gene>
<organism evidence="2 3">
    <name type="scientific">Caerostris extrusa</name>
    <name type="common">Bark spider</name>
    <name type="synonym">Caerostris bankana</name>
    <dbReference type="NCBI Taxonomy" id="172846"/>
    <lineage>
        <taxon>Eukaryota</taxon>
        <taxon>Metazoa</taxon>
        <taxon>Ecdysozoa</taxon>
        <taxon>Arthropoda</taxon>
        <taxon>Chelicerata</taxon>
        <taxon>Arachnida</taxon>
        <taxon>Araneae</taxon>
        <taxon>Araneomorphae</taxon>
        <taxon>Entelegynae</taxon>
        <taxon>Araneoidea</taxon>
        <taxon>Araneidae</taxon>
        <taxon>Caerostris</taxon>
    </lineage>
</organism>
<keyword evidence="3" id="KW-1185">Reference proteome</keyword>
<evidence type="ECO:0008006" key="4">
    <source>
        <dbReference type="Google" id="ProtNLM"/>
    </source>
</evidence>
<evidence type="ECO:0000313" key="2">
    <source>
        <dbReference type="EMBL" id="GIY55175.1"/>
    </source>
</evidence>
<accession>A0AAV4UBT0</accession>
<sequence>MAFMFRPDDINAMTRQNYLRAASAVGKRRGRKKKKKKSPVANKGEPNSKKHPFEQQKTNRCYTLRKGNLPLSKCSATNSLGCYCGTFAFRAVVVLANCLQNNYG</sequence>
<reference evidence="2 3" key="1">
    <citation type="submission" date="2021-06" db="EMBL/GenBank/DDBJ databases">
        <title>Caerostris extrusa draft genome.</title>
        <authorList>
            <person name="Kono N."/>
            <person name="Arakawa K."/>
        </authorList>
    </citation>
    <scope>NUCLEOTIDE SEQUENCE [LARGE SCALE GENOMIC DNA]</scope>
</reference>
<feature type="compositionally biased region" description="Basic residues" evidence="1">
    <location>
        <begin position="26"/>
        <end position="38"/>
    </location>
</feature>
<proteinExistence type="predicted"/>
<dbReference type="EMBL" id="BPLR01012612">
    <property type="protein sequence ID" value="GIY55175.1"/>
    <property type="molecule type" value="Genomic_DNA"/>
</dbReference>